<keyword evidence="1" id="KW-0472">Membrane</keyword>
<keyword evidence="1" id="KW-0812">Transmembrane</keyword>
<organism evidence="2 3">
    <name type="scientific">Oceanirhabdus seepicola</name>
    <dbReference type="NCBI Taxonomy" id="2828781"/>
    <lineage>
        <taxon>Bacteria</taxon>
        <taxon>Bacillati</taxon>
        <taxon>Bacillota</taxon>
        <taxon>Clostridia</taxon>
        <taxon>Eubacteriales</taxon>
        <taxon>Clostridiaceae</taxon>
        <taxon>Oceanirhabdus</taxon>
    </lineage>
</organism>
<comment type="caution">
    <text evidence="2">The sequence shown here is derived from an EMBL/GenBank/DDBJ whole genome shotgun (WGS) entry which is preliminary data.</text>
</comment>
<feature type="transmembrane region" description="Helical" evidence="1">
    <location>
        <begin position="58"/>
        <end position="78"/>
    </location>
</feature>
<name>A0A9J6NX81_9CLOT</name>
<keyword evidence="3" id="KW-1185">Reference proteome</keyword>
<dbReference type="AlphaFoldDB" id="A0A9J6NX81"/>
<protein>
    <submittedName>
        <fullName evidence="2">Uncharacterized protein</fullName>
    </submittedName>
</protein>
<dbReference type="RefSeq" id="WP_250857475.1">
    <property type="nucleotide sequence ID" value="NZ_JAGSOJ010000001.1"/>
</dbReference>
<sequence length="134" mass="15738">MDNILKYLNNLSEINTIILTLLIVFTFISFNILAKVIIENMHVSYNSTEVSKKINRIYFNYIYTSISVIIVIFNLILLCCNFDSFFIGGIITLAETVFYITIIYLVFRNMIGKEEFQIKNRIFGVIEIFFELIF</sequence>
<dbReference type="EMBL" id="JAGSOJ010000001">
    <property type="protein sequence ID" value="MCM1988606.1"/>
    <property type="molecule type" value="Genomic_DNA"/>
</dbReference>
<evidence type="ECO:0000313" key="3">
    <source>
        <dbReference type="Proteomes" id="UP001056429"/>
    </source>
</evidence>
<feature type="transmembrane region" description="Helical" evidence="1">
    <location>
        <begin position="17"/>
        <end position="38"/>
    </location>
</feature>
<reference evidence="2" key="2">
    <citation type="submission" date="2021-04" db="EMBL/GenBank/DDBJ databases">
        <authorList>
            <person name="Dong X."/>
        </authorList>
    </citation>
    <scope>NUCLEOTIDE SEQUENCE</scope>
    <source>
        <strain evidence="2">ZWT</strain>
    </source>
</reference>
<reference evidence="2" key="1">
    <citation type="journal article" date="2021" name="mSystems">
        <title>Bacteria and Archaea Synergistically Convert Glycine Betaine to Biogenic Methane in the Formosa Cold Seep of the South China Sea.</title>
        <authorList>
            <person name="Li L."/>
            <person name="Zhang W."/>
            <person name="Zhang S."/>
            <person name="Song L."/>
            <person name="Sun Q."/>
            <person name="Zhang H."/>
            <person name="Xiang H."/>
            <person name="Dong X."/>
        </authorList>
    </citation>
    <scope>NUCLEOTIDE SEQUENCE</scope>
    <source>
        <strain evidence="2">ZWT</strain>
    </source>
</reference>
<evidence type="ECO:0000313" key="2">
    <source>
        <dbReference type="EMBL" id="MCM1988606.1"/>
    </source>
</evidence>
<proteinExistence type="predicted"/>
<gene>
    <name evidence="2" type="ORF">KDK92_02560</name>
</gene>
<accession>A0A9J6NX81</accession>
<feature type="transmembrane region" description="Helical" evidence="1">
    <location>
        <begin position="84"/>
        <end position="107"/>
    </location>
</feature>
<keyword evidence="1" id="KW-1133">Transmembrane helix</keyword>
<evidence type="ECO:0000256" key="1">
    <source>
        <dbReference type="SAM" id="Phobius"/>
    </source>
</evidence>
<dbReference type="Proteomes" id="UP001056429">
    <property type="component" value="Unassembled WGS sequence"/>
</dbReference>